<evidence type="ECO:0000256" key="1">
    <source>
        <dbReference type="ARBA" id="ARBA00004937"/>
    </source>
</evidence>
<feature type="active site" description="Proton acceptor" evidence="7">
    <location>
        <position position="230"/>
    </location>
</feature>
<proteinExistence type="inferred from homology"/>
<dbReference type="GO" id="GO:0005829">
    <property type="term" value="C:cytosol"/>
    <property type="evidence" value="ECO:0007669"/>
    <property type="project" value="TreeGrafter"/>
</dbReference>
<gene>
    <name evidence="7 10" type="primary">zwf</name>
    <name evidence="10" type="ORF">GMLC_39050</name>
</gene>
<keyword evidence="4 7" id="KW-0521">NADP</keyword>
<dbReference type="PRINTS" id="PR00079">
    <property type="entry name" value="G6PDHDRGNASE"/>
</dbReference>
<protein>
    <recommendedName>
        <fullName evidence="7">Glucose-6-phosphate 1-dehydrogenase</fullName>
        <shortName evidence="7">G6PD</shortName>
        <ecNumber evidence="7">1.1.1.49</ecNumber>
    </recommendedName>
</protein>
<dbReference type="SUPFAM" id="SSF51735">
    <property type="entry name" value="NAD(P)-binding Rossmann-fold domains"/>
    <property type="match status" value="1"/>
</dbReference>
<feature type="binding site" evidence="7">
    <location>
        <position position="168"/>
    </location>
    <ligand>
        <name>substrate</name>
    </ligand>
</feature>
<dbReference type="GO" id="GO:0009051">
    <property type="term" value="P:pentose-phosphate shunt, oxidative branch"/>
    <property type="evidence" value="ECO:0007669"/>
    <property type="project" value="TreeGrafter"/>
</dbReference>
<feature type="domain" description="Glucose-6-phosphate dehydrogenase C-terminal" evidence="9">
    <location>
        <begin position="181"/>
        <end position="452"/>
    </location>
</feature>
<dbReference type="PROSITE" id="PS00069">
    <property type="entry name" value="G6P_DEHYDROGENASE"/>
    <property type="match status" value="1"/>
</dbReference>
<evidence type="ECO:0000256" key="5">
    <source>
        <dbReference type="ARBA" id="ARBA00023002"/>
    </source>
</evidence>
<dbReference type="Pfam" id="PF02781">
    <property type="entry name" value="G6PD_C"/>
    <property type="match status" value="1"/>
</dbReference>
<evidence type="ECO:0000259" key="9">
    <source>
        <dbReference type="Pfam" id="PF02781"/>
    </source>
</evidence>
<dbReference type="Proteomes" id="UP000587586">
    <property type="component" value="Unassembled WGS sequence"/>
</dbReference>
<dbReference type="Gene3D" id="3.30.360.10">
    <property type="entry name" value="Dihydrodipicolinate Reductase, domain 2"/>
    <property type="match status" value="1"/>
</dbReference>
<dbReference type="UniPathway" id="UPA00115">
    <property type="reaction ID" value="UER00408"/>
</dbReference>
<evidence type="ECO:0000256" key="2">
    <source>
        <dbReference type="ARBA" id="ARBA00009975"/>
    </source>
</evidence>
<comment type="function">
    <text evidence="7">Catalyzes the oxidation of glucose 6-phosphate to 6-phosphogluconolactone.</text>
</comment>
<keyword evidence="3 7" id="KW-0313">Glucose metabolism</keyword>
<feature type="binding site" evidence="7">
    <location>
        <position position="45"/>
    </location>
    <ligand>
        <name>NADP(+)</name>
        <dbReference type="ChEBI" id="CHEBI:58349"/>
    </ligand>
</feature>
<evidence type="ECO:0000313" key="10">
    <source>
        <dbReference type="EMBL" id="GFO70326.1"/>
    </source>
</evidence>
<name>A0A6V8NCR7_9BACT</name>
<feature type="binding site" evidence="7">
    <location>
        <position position="172"/>
    </location>
    <ligand>
        <name>substrate</name>
    </ligand>
</feature>
<feature type="binding site" evidence="7">
    <location>
        <position position="206"/>
    </location>
    <ligand>
        <name>substrate</name>
    </ligand>
</feature>
<organism evidence="10 11">
    <name type="scientific">Geomonas limicola</name>
    <dbReference type="NCBI Taxonomy" id="2740186"/>
    <lineage>
        <taxon>Bacteria</taxon>
        <taxon>Pseudomonadati</taxon>
        <taxon>Thermodesulfobacteriota</taxon>
        <taxon>Desulfuromonadia</taxon>
        <taxon>Geobacterales</taxon>
        <taxon>Geobacteraceae</taxon>
        <taxon>Geomonas</taxon>
    </lineage>
</organism>
<feature type="binding site" evidence="7">
    <location>
        <position position="138"/>
    </location>
    <ligand>
        <name>NADP(+)</name>
        <dbReference type="ChEBI" id="CHEBI:58349"/>
    </ligand>
</feature>
<dbReference type="PANTHER" id="PTHR23429:SF0">
    <property type="entry name" value="GLUCOSE-6-PHOSPHATE 1-DEHYDROGENASE"/>
    <property type="match status" value="1"/>
</dbReference>
<dbReference type="EC" id="1.1.1.49" evidence="7"/>
<dbReference type="HAMAP" id="MF_00966">
    <property type="entry name" value="G6PD"/>
    <property type="match status" value="1"/>
</dbReference>
<dbReference type="InterPro" id="IPR001282">
    <property type="entry name" value="G6P_DH"/>
</dbReference>
<keyword evidence="5 7" id="KW-0560">Oxidoreductase</keyword>
<dbReference type="AlphaFoldDB" id="A0A6V8NCR7"/>
<dbReference type="InterPro" id="IPR022674">
    <property type="entry name" value="G6P_DH_NAD-bd"/>
</dbReference>
<comment type="catalytic activity">
    <reaction evidence="7">
        <text>D-glucose 6-phosphate + NADP(+) = 6-phospho-D-glucono-1,5-lactone + NADPH + H(+)</text>
        <dbReference type="Rhea" id="RHEA:15841"/>
        <dbReference type="ChEBI" id="CHEBI:15378"/>
        <dbReference type="ChEBI" id="CHEBI:57783"/>
        <dbReference type="ChEBI" id="CHEBI:57955"/>
        <dbReference type="ChEBI" id="CHEBI:58349"/>
        <dbReference type="ChEBI" id="CHEBI:61548"/>
        <dbReference type="EC" id="1.1.1.49"/>
    </reaction>
</comment>
<comment type="caution">
    <text evidence="10">The sequence shown here is derived from an EMBL/GenBank/DDBJ whole genome shotgun (WGS) entry which is preliminary data.</text>
</comment>
<dbReference type="Pfam" id="PF00479">
    <property type="entry name" value="G6PD_N"/>
    <property type="match status" value="1"/>
</dbReference>
<evidence type="ECO:0000256" key="7">
    <source>
        <dbReference type="HAMAP-Rule" id="MF_00966"/>
    </source>
</evidence>
<feature type="binding site" evidence="7">
    <location>
        <position position="316"/>
    </location>
    <ligand>
        <name>substrate</name>
    </ligand>
</feature>
<sequence length="462" mass="51825">MSRTPSDAFVFFGATGDLAYKQIYPALAGLAARDHFNIPFICIARSGWNLERLKDRLKESLEHHGNFSEEAFRRLSEQLVYVDGDYQDPATYDRLCNVLKDATRPLYYLAIPPSMFETVVQGLSSTGCLREPRVVVEKPFGRDLASAKELNRVLAAHFSDDAIFRIDHFLGKEPVQNIYYTRFANSILEPLWNRNYIASVQITMAEAFGMAGRAKFYEETGAIRDVLQNHLLEIVAYLCMDPSTGDDPEGIREECTRLLRAVKPLDPAHVVRGQFRGYRNEPGVAPDSSVETFVAVRLFIDTWRWAGVPFYIRTGKCLSVTSTTVTVAFKRPPRETFGEIVPAFSNHLRFRLSPDMMIGLGMRVKVPGERRGGEDVELVALQGEGEGMQPYERLLGDALNGDTSLFAAQGTIEAQWRIVDPILNDTTPLYFYDQGSWGPAEAEQVIAQDGSWFNPKPVETGG</sequence>
<evidence type="ECO:0000256" key="6">
    <source>
        <dbReference type="ARBA" id="ARBA00023277"/>
    </source>
</evidence>
<evidence type="ECO:0000256" key="3">
    <source>
        <dbReference type="ARBA" id="ARBA00022526"/>
    </source>
</evidence>
<comment type="caution">
    <text evidence="7">Lacks conserved residue(s) required for the propagation of feature annotation.</text>
</comment>
<dbReference type="GO" id="GO:0006006">
    <property type="term" value="P:glucose metabolic process"/>
    <property type="evidence" value="ECO:0007669"/>
    <property type="project" value="UniProtKB-KW"/>
</dbReference>
<dbReference type="GO" id="GO:0004345">
    <property type="term" value="F:glucose-6-phosphate dehydrogenase activity"/>
    <property type="evidence" value="ECO:0007669"/>
    <property type="project" value="UniProtKB-UniRule"/>
</dbReference>
<accession>A0A6V8NCR7</accession>
<dbReference type="PANTHER" id="PTHR23429">
    <property type="entry name" value="GLUCOSE-6-PHOSPHATE 1-DEHYDROGENASE G6PD"/>
    <property type="match status" value="1"/>
</dbReference>
<dbReference type="GO" id="GO:0050661">
    <property type="term" value="F:NADP binding"/>
    <property type="evidence" value="ECO:0007669"/>
    <property type="project" value="UniProtKB-UniRule"/>
</dbReference>
<feature type="domain" description="Glucose-6-phosphate dehydrogenase NAD-binding" evidence="8">
    <location>
        <begin position="10"/>
        <end position="177"/>
    </location>
</feature>
<dbReference type="EMBL" id="BLXZ01000009">
    <property type="protein sequence ID" value="GFO70326.1"/>
    <property type="molecule type" value="Genomic_DNA"/>
</dbReference>
<dbReference type="InterPro" id="IPR036291">
    <property type="entry name" value="NAD(P)-bd_dom_sf"/>
</dbReference>
<keyword evidence="11" id="KW-1185">Reference proteome</keyword>
<dbReference type="NCBIfam" id="TIGR00871">
    <property type="entry name" value="zwf"/>
    <property type="match status" value="1"/>
</dbReference>
<comment type="pathway">
    <text evidence="1 7">Carbohydrate degradation; pentose phosphate pathway; D-ribulose 5-phosphate from D-glucose 6-phosphate (oxidative stage): step 1/3.</text>
</comment>
<dbReference type="PIRSF" id="PIRSF000110">
    <property type="entry name" value="G6PD"/>
    <property type="match status" value="1"/>
</dbReference>
<evidence type="ECO:0000259" key="8">
    <source>
        <dbReference type="Pfam" id="PF00479"/>
    </source>
</evidence>
<dbReference type="RefSeq" id="WP_183362939.1">
    <property type="nucleotide sequence ID" value="NZ_BLXZ01000009.1"/>
</dbReference>
<feature type="binding site" evidence="7">
    <location>
        <position position="225"/>
    </location>
    <ligand>
        <name>substrate</name>
    </ligand>
</feature>
<dbReference type="SUPFAM" id="SSF55347">
    <property type="entry name" value="Glyceraldehyde-3-phosphate dehydrogenase-like, C-terminal domain"/>
    <property type="match status" value="1"/>
</dbReference>
<reference evidence="11" key="1">
    <citation type="submission" date="2020-06" db="EMBL/GenBank/DDBJ databases">
        <title>Draft genomic sequecing of Geomonas sp. Red745.</title>
        <authorList>
            <person name="Itoh H."/>
            <person name="Xu Z.X."/>
            <person name="Ushijima N."/>
            <person name="Masuda Y."/>
            <person name="Shiratori Y."/>
            <person name="Senoo K."/>
        </authorList>
    </citation>
    <scope>NUCLEOTIDE SEQUENCE [LARGE SCALE GENOMIC DNA]</scope>
    <source>
        <strain evidence="11">Red745</strain>
    </source>
</reference>
<comment type="similarity">
    <text evidence="2 7">Belongs to the glucose-6-phosphate dehydrogenase family.</text>
</comment>
<keyword evidence="6 7" id="KW-0119">Carbohydrate metabolism</keyword>
<evidence type="ECO:0000256" key="4">
    <source>
        <dbReference type="ARBA" id="ARBA00022857"/>
    </source>
</evidence>
<dbReference type="Gene3D" id="3.40.50.720">
    <property type="entry name" value="NAD(P)-binding Rossmann-like Domain"/>
    <property type="match status" value="1"/>
</dbReference>
<dbReference type="InterPro" id="IPR019796">
    <property type="entry name" value="G6P_DH_AS"/>
</dbReference>
<dbReference type="InterPro" id="IPR022675">
    <property type="entry name" value="G6P_DH_C"/>
</dbReference>
<evidence type="ECO:0000313" key="11">
    <source>
        <dbReference type="Proteomes" id="UP000587586"/>
    </source>
</evidence>